<protein>
    <recommendedName>
        <fullName evidence="2">DUF6535 domain-containing protein</fullName>
    </recommendedName>
</protein>
<feature type="domain" description="DUF6535" evidence="2">
    <location>
        <begin position="2"/>
        <end position="32"/>
    </location>
</feature>
<dbReference type="Proteomes" id="UP000294933">
    <property type="component" value="Unassembled WGS sequence"/>
</dbReference>
<keyword evidence="1" id="KW-1133">Transmembrane helix</keyword>
<feature type="transmembrane region" description="Helical" evidence="1">
    <location>
        <begin position="12"/>
        <end position="32"/>
    </location>
</feature>
<dbReference type="Pfam" id="PF20153">
    <property type="entry name" value="DUF6535"/>
    <property type="match status" value="1"/>
</dbReference>
<name>A0A4Y7PX73_9AGAM</name>
<evidence type="ECO:0000313" key="3">
    <source>
        <dbReference type="EMBL" id="TDL19745.1"/>
    </source>
</evidence>
<proteinExistence type="predicted"/>
<dbReference type="EMBL" id="ML170194">
    <property type="protein sequence ID" value="TDL19745.1"/>
    <property type="molecule type" value="Genomic_DNA"/>
</dbReference>
<keyword evidence="1" id="KW-0812">Transmembrane</keyword>
<organism evidence="3 4">
    <name type="scientific">Rickenella mellea</name>
    <dbReference type="NCBI Taxonomy" id="50990"/>
    <lineage>
        <taxon>Eukaryota</taxon>
        <taxon>Fungi</taxon>
        <taxon>Dikarya</taxon>
        <taxon>Basidiomycota</taxon>
        <taxon>Agaricomycotina</taxon>
        <taxon>Agaricomycetes</taxon>
        <taxon>Hymenochaetales</taxon>
        <taxon>Rickenellaceae</taxon>
        <taxon>Rickenella</taxon>
    </lineage>
</organism>
<keyword evidence="4" id="KW-1185">Reference proteome</keyword>
<reference evidence="3 4" key="1">
    <citation type="submission" date="2018-06" db="EMBL/GenBank/DDBJ databases">
        <title>A transcriptomic atlas of mushroom development highlights an independent origin of complex multicellularity.</title>
        <authorList>
            <consortium name="DOE Joint Genome Institute"/>
            <person name="Krizsan K."/>
            <person name="Almasi E."/>
            <person name="Merenyi Z."/>
            <person name="Sahu N."/>
            <person name="Viragh M."/>
            <person name="Koszo T."/>
            <person name="Mondo S."/>
            <person name="Kiss B."/>
            <person name="Balint B."/>
            <person name="Kues U."/>
            <person name="Barry K."/>
            <person name="Hegedus J.C."/>
            <person name="Henrissat B."/>
            <person name="Johnson J."/>
            <person name="Lipzen A."/>
            <person name="Ohm R."/>
            <person name="Nagy I."/>
            <person name="Pangilinan J."/>
            <person name="Yan J."/>
            <person name="Xiong Y."/>
            <person name="Grigoriev I.V."/>
            <person name="Hibbett D.S."/>
            <person name="Nagy L.G."/>
        </authorList>
    </citation>
    <scope>NUCLEOTIDE SEQUENCE [LARGE SCALE GENOMIC DNA]</scope>
    <source>
        <strain evidence="3 4">SZMC22713</strain>
    </source>
</reference>
<dbReference type="InterPro" id="IPR045338">
    <property type="entry name" value="DUF6535"/>
</dbReference>
<feature type="transmembrane region" description="Helical" evidence="1">
    <location>
        <begin position="96"/>
        <end position="118"/>
    </location>
</feature>
<dbReference type="VEuPathDB" id="FungiDB:BD410DRAFT_403614"/>
<evidence type="ECO:0000313" key="4">
    <source>
        <dbReference type="Proteomes" id="UP000294933"/>
    </source>
</evidence>
<gene>
    <name evidence="3" type="ORF">BD410DRAFT_403614</name>
</gene>
<dbReference type="AlphaFoldDB" id="A0A4Y7PX73"/>
<accession>A0A4Y7PX73</accession>
<feature type="transmembrane region" description="Helical" evidence="1">
    <location>
        <begin position="39"/>
        <end position="64"/>
    </location>
</feature>
<evidence type="ECO:0000256" key="1">
    <source>
        <dbReference type="SAM" id="Phobius"/>
    </source>
</evidence>
<evidence type="ECO:0000259" key="2">
    <source>
        <dbReference type="Pfam" id="PF20153"/>
    </source>
</evidence>
<keyword evidence="1" id="KW-0472">Membrane</keyword>
<sequence length="665" mass="76786">MQWWKMDVIVDMIPALLHISLILFFIGLLLFVRAVSYSLAVYILYFSAIGGATYSILTIIPLIFPACPYKTPFTGFFRLCMTGGTTLFRLVWRCTLVLLATLEVLLLQVISSAARLWLPSFSIQKRERALEISEPVRSAMSRCCNYLCEKRHTIINCNVGTTVTAMATFHPYFHRCLQFWLGRSEKFHNDLSIRDANALRWTMEYSKRDADLFTMVQSVPEFVQLYDSSPNVLDIMRKSGITSQTIRILRLSVGPGNEVTNQAAFVSCLESIISVMPCSTLTIRRSGYQLDDHAWLIHHLLDVSDRTFAMQSSLGSVFLCAISSLILHYTTAIEEEAWVPKVKEPPGHPFNFGFYPHIKWKLFHLCRSWSQYDGLKSLYSAVERIEDLIAYPRILISPSVFSKELQVFRSRWMTSWLTFYMTLSLPHNPLIWKTIRHGATHLQHFPHSTRDSQCAAFAMMDILLRSQPHSWEIAEELSVYSMVLYGGGILYLYRDQRQDLHADFLNRVRVYGSSTHQFMESGGTVVVTYEQYTKILHNHVSSHQQFENDDELEAHARTIKQFIRRRLKEEDADENVNVLLVDAQHLANARALLNSSRSPSTIGNSQIHWAWNDLIYRIARDCGYEPQLWGNYNVCESHIFKCQIFTPSRHRSRSMQNCSSMSRTW</sequence>